<name>A0A556QKY8_9BACT</name>
<dbReference type="Proteomes" id="UP000315648">
    <property type="component" value="Unassembled WGS sequence"/>
</dbReference>
<keyword evidence="3" id="KW-0472">Membrane</keyword>
<accession>A0A556QKY8</accession>
<dbReference type="OrthoDB" id="173897at2"/>
<dbReference type="NCBIfam" id="TIGR02601">
    <property type="entry name" value="autotrns_rpt"/>
    <property type="match status" value="2"/>
</dbReference>
<reference evidence="4 5" key="1">
    <citation type="submission" date="2019-07" db="EMBL/GenBank/DDBJ databases">
        <title>Description of 53C-WASEF.</title>
        <authorList>
            <person name="Pitt A."/>
            <person name="Hahn M.W."/>
        </authorList>
    </citation>
    <scope>NUCLEOTIDE SEQUENCE [LARGE SCALE GENOMIC DNA]</scope>
    <source>
        <strain evidence="4 5">53C-WASEF</strain>
    </source>
</reference>
<feature type="transmembrane region" description="Helical" evidence="3">
    <location>
        <begin position="81"/>
        <end position="103"/>
    </location>
</feature>
<sequence>MHRNEERNALKPKLASGKGGATSLYSKERAKLPAYRHAPMLHPLTPQPLPRMIMNTHRPRALLAIQATDSKSKTARRPITAISLSTFLTLMLGLVTCSAAHAASGTWNVDADGNWSNGANWTPGIADGTTFTANLTFNLTGDRVVTLDSARSLGVLNIGDTDATNSYMLATGANTLTFDNGSSDAQLNQISTANGATISGLLAIGGNGNLTISNAASAKTLTLSAGITSALTGGTQTLTFNNANAVSVGGIIADGSSGGTIALTKTGAGTTTLTAANTYTGSTTINQGTLALGGGDNRLATTGTLIFNGSSGTLDVGANNQSLSNLVLSSTATSTSTITGTGGTLSLTGAALQIGSTTSNINQTVDMSGLSNFNYSNASGTINVGAIGTTNSVGTWTLAGTTVITAASVGIAANAPNNGSNHQGVVHLGQTNTINADNILIGSTSGTGTLDFQAGLTAPTLKIRGTGGTDSDRAAVVVGTNSGYTGASGTFNGGTGVLDAKISTLKIGENTRNSAMPSVSGTFSMGAGTLDATTVTIAHNVSGGTSSNSSFVQGTFNLNGGTATIATLQISKRDVSGIANTVANFNLNGGTLNVTSLQVGATGSTGGNANFTWADGTLSNISGSNQTVSNAGAAPVFTLTNTNNVSGTHTWNVNGSDTSTVNTVVISGEGSLTKIGTGTLTFGAANTYSGDTFANFGTLATNATGKLGTGHVTVASGAKLTLGNNVSIGDLSTLTFDSTSIASSISLNFSGIETLGYVYDSITATYLAGGTYTAAQLNSAFLTSVFTGIGSLTVSAIPEPSNYPALFGALTLTGAFCKRRRTVRR</sequence>
<dbReference type="Pfam" id="PF12951">
    <property type="entry name" value="PATR"/>
    <property type="match status" value="2"/>
</dbReference>
<dbReference type="InterPro" id="IPR013425">
    <property type="entry name" value="Autotrns_rpt"/>
</dbReference>
<keyword evidence="1" id="KW-0732">Signal</keyword>
<gene>
    <name evidence="4" type="ORF">FPL22_14535</name>
</gene>
<feature type="region of interest" description="Disordered" evidence="2">
    <location>
        <begin position="1"/>
        <end position="22"/>
    </location>
</feature>
<evidence type="ECO:0008006" key="6">
    <source>
        <dbReference type="Google" id="ProtNLM"/>
    </source>
</evidence>
<proteinExistence type="predicted"/>
<keyword evidence="5" id="KW-1185">Reference proteome</keyword>
<comment type="caution">
    <text evidence="4">The sequence shown here is derived from an EMBL/GenBank/DDBJ whole genome shotgun (WGS) entry which is preliminary data.</text>
</comment>
<evidence type="ECO:0000256" key="1">
    <source>
        <dbReference type="ARBA" id="ARBA00022729"/>
    </source>
</evidence>
<organism evidence="4 5">
    <name type="scientific">Rariglobus hedericola</name>
    <dbReference type="NCBI Taxonomy" id="2597822"/>
    <lineage>
        <taxon>Bacteria</taxon>
        <taxon>Pseudomonadati</taxon>
        <taxon>Verrucomicrobiota</taxon>
        <taxon>Opitutia</taxon>
        <taxon>Opitutales</taxon>
        <taxon>Opitutaceae</taxon>
        <taxon>Rariglobus</taxon>
    </lineage>
</organism>
<protein>
    <recommendedName>
        <fullName evidence="6">PEP-CTERM sorting domain-containing protein</fullName>
    </recommendedName>
</protein>
<evidence type="ECO:0000256" key="2">
    <source>
        <dbReference type="SAM" id="MobiDB-lite"/>
    </source>
</evidence>
<keyword evidence="3" id="KW-1133">Transmembrane helix</keyword>
<dbReference type="AlphaFoldDB" id="A0A556QKY8"/>
<evidence type="ECO:0000313" key="5">
    <source>
        <dbReference type="Proteomes" id="UP000315648"/>
    </source>
</evidence>
<dbReference type="EMBL" id="VMBG01000002">
    <property type="protein sequence ID" value="TSJ77309.1"/>
    <property type="molecule type" value="Genomic_DNA"/>
</dbReference>
<evidence type="ECO:0000313" key="4">
    <source>
        <dbReference type="EMBL" id="TSJ77309.1"/>
    </source>
</evidence>
<evidence type="ECO:0000256" key="3">
    <source>
        <dbReference type="SAM" id="Phobius"/>
    </source>
</evidence>
<keyword evidence="3" id="KW-0812">Transmembrane</keyword>